<dbReference type="Gene3D" id="3.40.50.2000">
    <property type="entry name" value="Glycogen Phosphorylase B"/>
    <property type="match status" value="1"/>
</dbReference>
<dbReference type="InterPro" id="IPR050271">
    <property type="entry name" value="UDP-glycosyltransferase"/>
</dbReference>
<sequence>MRITLLFLLLLTVINGYKIVFFVLDISTSQVIFNKRIAETLADRGHNVTMVLVKALDETRKNEIPIKENINLYIVNGSIGVTREEFENQQKSVMFEDYSLFDRKVWKSAQTGRQFIFGSCRNILSNAEFLTWLKEQHFDLAFLYAFQACPVGLVHIGRIPSWIWLISSPLLDHVAQRIGVPSIPSYVPPMGMESHDTMTFYERVKSFLGHFLTYILWGRIVVNPETQLYREIIDPSFPDLEDLAKHCPLVMVNSNDLYDLPRPSLAKVVNIGGMDMQYQGKPLPEDIAQIASNADAVVIFSFGSITPITKMPTEWKIAFFRAFSNFPKVHFFVKYVGDDMKDIVSENVHLYEWLPQRDLLHHPKTKAFVTHGGINSVQESIYAGVPMICLALFSDQPKNAKVIEKLEISVTLKKSQITEATVTAAIREVLENEKYSRTVKRLSQMVKKQPVSPKELLIKWTEFVAEFKTLDNLIPAGIELNWIQYYSIDVIIFLMHIFCFVVLAVYKIFKFILMRIYRTLKSGNKLKMS</sequence>
<keyword evidence="9" id="KW-1185">Reference proteome</keyword>
<gene>
    <name evidence="8" type="ORF">CYNAS_LOCUS14814</name>
</gene>
<dbReference type="FunFam" id="3.40.50.2000:FF:000021">
    <property type="entry name" value="UDP-glucuronosyltransferase"/>
    <property type="match status" value="1"/>
</dbReference>
<evidence type="ECO:0000256" key="7">
    <source>
        <dbReference type="RuleBase" id="RU362059"/>
    </source>
</evidence>
<dbReference type="SUPFAM" id="SSF53756">
    <property type="entry name" value="UDP-Glycosyltransferase/glycogen phosphorylase"/>
    <property type="match status" value="1"/>
</dbReference>
<accession>A0AA36H2Z4</accession>
<dbReference type="PANTHER" id="PTHR48043">
    <property type="entry name" value="EG:EG0003.4 PROTEIN-RELATED"/>
    <property type="match status" value="1"/>
</dbReference>
<comment type="caution">
    <text evidence="8">The sequence shown here is derived from an EMBL/GenBank/DDBJ whole genome shotgun (WGS) entry which is preliminary data.</text>
</comment>
<dbReference type="InterPro" id="IPR035595">
    <property type="entry name" value="UDP_glycos_trans_CS"/>
</dbReference>
<evidence type="ECO:0000313" key="8">
    <source>
        <dbReference type="EMBL" id="CAJ0602831.1"/>
    </source>
</evidence>
<keyword evidence="7" id="KW-1133">Transmembrane helix</keyword>
<dbReference type="AlphaFoldDB" id="A0AA36H2Z4"/>
<organism evidence="8 9">
    <name type="scientific">Cylicocyclus nassatus</name>
    <name type="common">Nematode worm</name>
    <dbReference type="NCBI Taxonomy" id="53992"/>
    <lineage>
        <taxon>Eukaryota</taxon>
        <taxon>Metazoa</taxon>
        <taxon>Ecdysozoa</taxon>
        <taxon>Nematoda</taxon>
        <taxon>Chromadorea</taxon>
        <taxon>Rhabditida</taxon>
        <taxon>Rhabditina</taxon>
        <taxon>Rhabditomorpha</taxon>
        <taxon>Strongyloidea</taxon>
        <taxon>Strongylidae</taxon>
        <taxon>Cylicocyclus</taxon>
    </lineage>
</organism>
<name>A0AA36H2Z4_CYLNA</name>
<keyword evidence="7" id="KW-0812">Transmembrane</keyword>
<evidence type="ECO:0000313" key="9">
    <source>
        <dbReference type="Proteomes" id="UP001176961"/>
    </source>
</evidence>
<keyword evidence="4" id="KW-0732">Signal</keyword>
<comment type="subcellular location">
    <subcellularLocation>
        <location evidence="7">Membrane</location>
        <topology evidence="7">Single-pass membrane protein</topology>
    </subcellularLocation>
</comment>
<reference evidence="8" key="1">
    <citation type="submission" date="2023-07" db="EMBL/GenBank/DDBJ databases">
        <authorList>
            <consortium name="CYATHOMIX"/>
        </authorList>
    </citation>
    <scope>NUCLEOTIDE SEQUENCE</scope>
    <source>
        <strain evidence="8">N/A</strain>
    </source>
</reference>
<proteinExistence type="inferred from homology"/>
<dbReference type="EMBL" id="CATQJL010000305">
    <property type="protein sequence ID" value="CAJ0602831.1"/>
    <property type="molecule type" value="Genomic_DNA"/>
</dbReference>
<protein>
    <recommendedName>
        <fullName evidence="7">UDP-glucuronosyltransferase</fullName>
        <ecNumber evidence="7">2.4.1.17</ecNumber>
    </recommendedName>
</protein>
<dbReference type="InterPro" id="IPR002213">
    <property type="entry name" value="UDP_glucos_trans"/>
</dbReference>
<evidence type="ECO:0000256" key="3">
    <source>
        <dbReference type="ARBA" id="ARBA00022679"/>
    </source>
</evidence>
<comment type="catalytic activity">
    <reaction evidence="5 7">
        <text>glucuronate acceptor + UDP-alpha-D-glucuronate = acceptor beta-D-glucuronoside + UDP + H(+)</text>
        <dbReference type="Rhea" id="RHEA:21032"/>
        <dbReference type="ChEBI" id="CHEBI:15378"/>
        <dbReference type="ChEBI" id="CHEBI:58052"/>
        <dbReference type="ChEBI" id="CHEBI:58223"/>
        <dbReference type="ChEBI" id="CHEBI:132367"/>
        <dbReference type="ChEBI" id="CHEBI:132368"/>
        <dbReference type="EC" id="2.4.1.17"/>
    </reaction>
</comment>
<comment type="similarity">
    <text evidence="1 6">Belongs to the UDP-glycosyltransferase family.</text>
</comment>
<evidence type="ECO:0000256" key="2">
    <source>
        <dbReference type="ARBA" id="ARBA00022676"/>
    </source>
</evidence>
<dbReference type="GO" id="GO:0016020">
    <property type="term" value="C:membrane"/>
    <property type="evidence" value="ECO:0007669"/>
    <property type="project" value="UniProtKB-SubCell"/>
</dbReference>
<evidence type="ECO:0000256" key="1">
    <source>
        <dbReference type="ARBA" id="ARBA00009995"/>
    </source>
</evidence>
<dbReference type="CDD" id="cd03784">
    <property type="entry name" value="GT1_Gtf-like"/>
    <property type="match status" value="1"/>
</dbReference>
<keyword evidence="7" id="KW-0472">Membrane</keyword>
<dbReference type="PANTHER" id="PTHR48043:SF145">
    <property type="entry name" value="FI06409P-RELATED"/>
    <property type="match status" value="1"/>
</dbReference>
<evidence type="ECO:0000256" key="4">
    <source>
        <dbReference type="ARBA" id="ARBA00022729"/>
    </source>
</evidence>
<evidence type="ECO:0000256" key="5">
    <source>
        <dbReference type="ARBA" id="ARBA00047475"/>
    </source>
</evidence>
<dbReference type="Pfam" id="PF00201">
    <property type="entry name" value="UDPGT"/>
    <property type="match status" value="1"/>
</dbReference>
<dbReference type="GO" id="GO:0015020">
    <property type="term" value="F:glucuronosyltransferase activity"/>
    <property type="evidence" value="ECO:0007669"/>
    <property type="project" value="UniProtKB-EC"/>
</dbReference>
<dbReference type="PROSITE" id="PS00375">
    <property type="entry name" value="UDPGT"/>
    <property type="match status" value="1"/>
</dbReference>
<keyword evidence="3 6" id="KW-0808">Transferase</keyword>
<dbReference type="EC" id="2.4.1.17" evidence="7"/>
<keyword evidence="2 6" id="KW-0328">Glycosyltransferase</keyword>
<evidence type="ECO:0000256" key="6">
    <source>
        <dbReference type="RuleBase" id="RU003718"/>
    </source>
</evidence>
<dbReference type="Proteomes" id="UP001176961">
    <property type="component" value="Unassembled WGS sequence"/>
</dbReference>
<feature type="transmembrane region" description="Helical" evidence="7">
    <location>
        <begin position="490"/>
        <end position="509"/>
    </location>
</feature>